<comment type="caution">
    <text evidence="1">The sequence shown here is derived from an EMBL/GenBank/DDBJ whole genome shotgun (WGS) entry which is preliminary data.</text>
</comment>
<gene>
    <name evidence="1" type="ORF">QW060_06490</name>
</gene>
<dbReference type="EMBL" id="JAUFQU010000001">
    <property type="protein sequence ID" value="MDN3706779.1"/>
    <property type="molecule type" value="Genomic_DNA"/>
</dbReference>
<keyword evidence="2" id="KW-1185">Reference proteome</keyword>
<proteinExistence type="predicted"/>
<accession>A0ABT8CUM4</accession>
<organism evidence="1 2">
    <name type="scientific">Paenimyroides ceti</name>
    <dbReference type="NCBI Taxonomy" id="395087"/>
    <lineage>
        <taxon>Bacteria</taxon>
        <taxon>Pseudomonadati</taxon>
        <taxon>Bacteroidota</taxon>
        <taxon>Flavobacteriia</taxon>
        <taxon>Flavobacteriales</taxon>
        <taxon>Flavobacteriaceae</taxon>
        <taxon>Paenimyroides</taxon>
    </lineage>
</organism>
<sequence length="278" mass="32483">MNTMFFSIAALFYFQGIYAQKSIEGSFLSDKKATEKIWKIEYKEISIYTPGFINEDKATLYISDDYSFCKTEFKESAYSAEDLMASDDSILVIDDDNFDESFNEIVVNRNEKTLTEYLFEDMVLKNKFAVEESLPEMKWELLEEKKRIGNYNCEKAKTVFRGRMYEVWYTPEIPLSSGPWKFNGLPGLVLSARDIQGIYSWEAISVTNHVEEGFDFLKNINNKPDFTKISYRDYDKKVVAAHKDRNRVFNTRAEGVMITTTVGTKREPINEWRTETEF</sequence>
<dbReference type="InterPro" id="IPR005901">
    <property type="entry name" value="GLPGLI"/>
</dbReference>
<name>A0ABT8CUM4_9FLAO</name>
<evidence type="ECO:0000313" key="2">
    <source>
        <dbReference type="Proteomes" id="UP001242368"/>
    </source>
</evidence>
<dbReference type="Proteomes" id="UP001242368">
    <property type="component" value="Unassembled WGS sequence"/>
</dbReference>
<evidence type="ECO:0000313" key="1">
    <source>
        <dbReference type="EMBL" id="MDN3706779.1"/>
    </source>
</evidence>
<reference evidence="2" key="1">
    <citation type="journal article" date="2019" name="Int. J. Syst. Evol. Microbiol.">
        <title>The Global Catalogue of Microorganisms (GCM) 10K type strain sequencing project: providing services to taxonomists for standard genome sequencing and annotation.</title>
        <authorList>
            <consortium name="The Broad Institute Genomics Platform"/>
            <consortium name="The Broad Institute Genome Sequencing Center for Infectious Disease"/>
            <person name="Wu L."/>
            <person name="Ma J."/>
        </authorList>
    </citation>
    <scope>NUCLEOTIDE SEQUENCE [LARGE SCALE GENOMIC DNA]</scope>
    <source>
        <strain evidence="2">CECT 7184</strain>
    </source>
</reference>
<dbReference type="Pfam" id="PF22252">
    <property type="entry name" value="PNGase_F-II_N"/>
    <property type="match status" value="1"/>
</dbReference>
<dbReference type="RefSeq" id="WP_290362832.1">
    <property type="nucleotide sequence ID" value="NZ_JAUFQU010000001.1"/>
</dbReference>
<protein>
    <submittedName>
        <fullName evidence="1">GLPGLI family protein</fullName>
    </submittedName>
</protein>
<dbReference type="NCBIfam" id="TIGR01200">
    <property type="entry name" value="GLPGLI"/>
    <property type="match status" value="1"/>
</dbReference>